<accession>A0AA39ZXR1</accession>
<comment type="caution">
    <text evidence="2">The sequence shown here is derived from an EMBL/GenBank/DDBJ whole genome shotgun (WGS) entry which is preliminary data.</text>
</comment>
<dbReference type="AlphaFoldDB" id="A0AA39ZXR1"/>
<dbReference type="GO" id="GO:0008408">
    <property type="term" value="F:3'-5' exonuclease activity"/>
    <property type="evidence" value="ECO:0007669"/>
    <property type="project" value="InterPro"/>
</dbReference>
<name>A0AA39ZXR1_9PEZI</name>
<sequence>MAASTSASTATLIASTEQLKAFLSSIQPFTTLYLDLEGNNLCRHGAISLITILPHLRGAVRVIDVLALGRSAFTTTSQEGKSLKSVFEDPAIPKCLWDTRNDADALWAHHQVRLAGVVDIQLLENASRSGSKKYLCGLEKAIKLDLNLGAAELNSWLRCKEDTKRLMPTKIFDVRPMAPGTLNYCVNDVVLLPDLHAFYLQRIKGDWLSKAKEESLRRVDEACSPAYEPQGPTKALGPWGEGGGAKKMSYDEFLDRLEDEMMERQAEEMMRDLDDDWCEDD</sequence>
<organism evidence="2 3">
    <name type="scientific">Lasiosphaeris hirsuta</name>
    <dbReference type="NCBI Taxonomy" id="260670"/>
    <lineage>
        <taxon>Eukaryota</taxon>
        <taxon>Fungi</taxon>
        <taxon>Dikarya</taxon>
        <taxon>Ascomycota</taxon>
        <taxon>Pezizomycotina</taxon>
        <taxon>Sordariomycetes</taxon>
        <taxon>Sordariomycetidae</taxon>
        <taxon>Sordariales</taxon>
        <taxon>Lasiosphaeriaceae</taxon>
        <taxon>Lasiosphaeris</taxon>
    </lineage>
</organism>
<dbReference type="InterPro" id="IPR012337">
    <property type="entry name" value="RNaseH-like_sf"/>
</dbReference>
<evidence type="ECO:0000313" key="2">
    <source>
        <dbReference type="EMBL" id="KAK0705522.1"/>
    </source>
</evidence>
<proteinExistence type="predicted"/>
<dbReference type="PANTHER" id="PTHR43040:SF1">
    <property type="entry name" value="RIBONUCLEASE D"/>
    <property type="match status" value="1"/>
</dbReference>
<dbReference type="GO" id="GO:0006139">
    <property type="term" value="P:nucleobase-containing compound metabolic process"/>
    <property type="evidence" value="ECO:0007669"/>
    <property type="project" value="InterPro"/>
</dbReference>
<feature type="domain" description="3'-5' exonuclease" evidence="1">
    <location>
        <begin position="13"/>
        <end position="196"/>
    </location>
</feature>
<evidence type="ECO:0000259" key="1">
    <source>
        <dbReference type="Pfam" id="PF01612"/>
    </source>
</evidence>
<dbReference type="Gene3D" id="3.30.420.10">
    <property type="entry name" value="Ribonuclease H-like superfamily/Ribonuclease H"/>
    <property type="match status" value="1"/>
</dbReference>
<evidence type="ECO:0000313" key="3">
    <source>
        <dbReference type="Proteomes" id="UP001172102"/>
    </source>
</evidence>
<dbReference type="EMBL" id="JAUKUA010000007">
    <property type="protein sequence ID" value="KAK0705522.1"/>
    <property type="molecule type" value="Genomic_DNA"/>
</dbReference>
<keyword evidence="3" id="KW-1185">Reference proteome</keyword>
<dbReference type="InterPro" id="IPR002562">
    <property type="entry name" value="3'-5'_exonuclease_dom"/>
</dbReference>
<protein>
    <submittedName>
        <fullName evidence="2">Ribonuclease H-like domain-containing protein</fullName>
    </submittedName>
</protein>
<reference evidence="2" key="1">
    <citation type="submission" date="2023-06" db="EMBL/GenBank/DDBJ databases">
        <title>Genome-scale phylogeny and comparative genomics of the fungal order Sordariales.</title>
        <authorList>
            <consortium name="Lawrence Berkeley National Laboratory"/>
            <person name="Hensen N."/>
            <person name="Bonometti L."/>
            <person name="Westerberg I."/>
            <person name="Brannstrom I.O."/>
            <person name="Guillou S."/>
            <person name="Cros-Aarteil S."/>
            <person name="Calhoun S."/>
            <person name="Haridas S."/>
            <person name="Kuo A."/>
            <person name="Mondo S."/>
            <person name="Pangilinan J."/>
            <person name="Riley R."/>
            <person name="Labutti K."/>
            <person name="Andreopoulos B."/>
            <person name="Lipzen A."/>
            <person name="Chen C."/>
            <person name="Yanf M."/>
            <person name="Daum C."/>
            <person name="Ng V."/>
            <person name="Clum A."/>
            <person name="Steindorff A."/>
            <person name="Ohm R."/>
            <person name="Martin F."/>
            <person name="Silar P."/>
            <person name="Natvig D."/>
            <person name="Lalanne C."/>
            <person name="Gautier V."/>
            <person name="Ament-Velasquez S.L."/>
            <person name="Kruys A."/>
            <person name="Hutchinson M.I."/>
            <person name="Powell A.J."/>
            <person name="Barry K."/>
            <person name="Miller A.N."/>
            <person name="Grigoriev I.V."/>
            <person name="Debuchy R."/>
            <person name="Gladieux P."/>
            <person name="Thoren M.H."/>
            <person name="Johannesson H."/>
        </authorList>
    </citation>
    <scope>NUCLEOTIDE SEQUENCE</scope>
    <source>
        <strain evidence="2">SMH4607-1</strain>
    </source>
</reference>
<dbReference type="InterPro" id="IPR036397">
    <property type="entry name" value="RNaseH_sf"/>
</dbReference>
<gene>
    <name evidence="2" type="ORF">B0H67DRAFT_523351</name>
</gene>
<dbReference type="Pfam" id="PF01612">
    <property type="entry name" value="DNA_pol_A_exo1"/>
    <property type="match status" value="1"/>
</dbReference>
<dbReference type="SUPFAM" id="SSF53098">
    <property type="entry name" value="Ribonuclease H-like"/>
    <property type="match status" value="1"/>
</dbReference>
<dbReference type="Proteomes" id="UP001172102">
    <property type="component" value="Unassembled WGS sequence"/>
</dbReference>
<dbReference type="PANTHER" id="PTHR43040">
    <property type="entry name" value="RIBONUCLEASE D"/>
    <property type="match status" value="1"/>
</dbReference>
<dbReference type="GO" id="GO:0003676">
    <property type="term" value="F:nucleic acid binding"/>
    <property type="evidence" value="ECO:0007669"/>
    <property type="project" value="InterPro"/>
</dbReference>